<organism evidence="5 6">
    <name type="scientific">Allosphingosinicella deserti</name>
    <dbReference type="NCBI Taxonomy" id="2116704"/>
    <lineage>
        <taxon>Bacteria</taxon>
        <taxon>Pseudomonadati</taxon>
        <taxon>Pseudomonadota</taxon>
        <taxon>Alphaproteobacteria</taxon>
        <taxon>Sphingomonadales</taxon>
        <taxon>Sphingomonadaceae</taxon>
        <taxon>Allosphingosinicella</taxon>
    </lineage>
</organism>
<keyword evidence="6" id="KW-1185">Reference proteome</keyword>
<accession>A0A2P7QKF6</accession>
<dbReference type="GO" id="GO:0032259">
    <property type="term" value="P:methylation"/>
    <property type="evidence" value="ECO:0007669"/>
    <property type="project" value="UniProtKB-KW"/>
</dbReference>
<dbReference type="Pfam" id="PF13649">
    <property type="entry name" value="Methyltransf_25"/>
    <property type="match status" value="1"/>
</dbReference>
<sequence>MAEPRSVENEQAALWNGTAGQAWVALQDLLDRLFKPIEEDLAQALREAPARSVLDVGCGTGATTIAMAGVLGAGRRCTGIDISAPMLELARARAAHAGVDAAFIRADAQSHAFDAAAYDRIVSRFGVMFFGDPVRAFANLRDAARPNAELRMYAWRSPEDNPFMTTAERAAAPFLPALPARDPEAPGQFGFADPDRVRAILEQGGWGDMDIQPIDFDLTMPKTDLVRYFTQLGPIARLLPTVEDAVRARTLDAVRAAFEPFVAGEEVRFVAACWRISGRKRSVA</sequence>
<keyword evidence="3" id="KW-0949">S-adenosyl-L-methionine</keyword>
<dbReference type="AlphaFoldDB" id="A0A2P7QKF6"/>
<dbReference type="SUPFAM" id="SSF53335">
    <property type="entry name" value="S-adenosyl-L-methionine-dependent methyltransferases"/>
    <property type="match status" value="1"/>
</dbReference>
<evidence type="ECO:0000259" key="4">
    <source>
        <dbReference type="Pfam" id="PF13649"/>
    </source>
</evidence>
<keyword evidence="2 5" id="KW-0808">Transferase</keyword>
<dbReference type="Proteomes" id="UP000241167">
    <property type="component" value="Unassembled WGS sequence"/>
</dbReference>
<evidence type="ECO:0000256" key="3">
    <source>
        <dbReference type="ARBA" id="ARBA00022691"/>
    </source>
</evidence>
<dbReference type="PANTHER" id="PTHR43464">
    <property type="entry name" value="METHYLTRANSFERASE"/>
    <property type="match status" value="1"/>
</dbReference>
<protein>
    <submittedName>
        <fullName evidence="5">SAM-dependent methyltransferase</fullName>
    </submittedName>
</protein>
<dbReference type="PANTHER" id="PTHR43464:SF19">
    <property type="entry name" value="UBIQUINONE BIOSYNTHESIS O-METHYLTRANSFERASE, MITOCHONDRIAL"/>
    <property type="match status" value="1"/>
</dbReference>
<dbReference type="OrthoDB" id="9777638at2"/>
<comment type="caution">
    <text evidence="5">The sequence shown here is derived from an EMBL/GenBank/DDBJ whole genome shotgun (WGS) entry which is preliminary data.</text>
</comment>
<dbReference type="InterPro" id="IPR041698">
    <property type="entry name" value="Methyltransf_25"/>
</dbReference>
<keyword evidence="1 5" id="KW-0489">Methyltransferase</keyword>
<dbReference type="InterPro" id="IPR029063">
    <property type="entry name" value="SAM-dependent_MTases_sf"/>
</dbReference>
<dbReference type="Gene3D" id="3.40.50.150">
    <property type="entry name" value="Vaccinia Virus protein VP39"/>
    <property type="match status" value="1"/>
</dbReference>
<evidence type="ECO:0000256" key="2">
    <source>
        <dbReference type="ARBA" id="ARBA00022679"/>
    </source>
</evidence>
<evidence type="ECO:0000313" key="6">
    <source>
        <dbReference type="Proteomes" id="UP000241167"/>
    </source>
</evidence>
<reference evidence="5 6" key="1">
    <citation type="submission" date="2018-03" db="EMBL/GenBank/DDBJ databases">
        <title>The draft genome of Sphingosinicella sp. GL-C-18.</title>
        <authorList>
            <person name="Liu L."/>
            <person name="Li L."/>
            <person name="Liang L."/>
            <person name="Zhang X."/>
            <person name="Wang T."/>
        </authorList>
    </citation>
    <scope>NUCLEOTIDE SEQUENCE [LARGE SCALE GENOMIC DNA]</scope>
    <source>
        <strain evidence="5 6">GL-C-18</strain>
    </source>
</reference>
<evidence type="ECO:0000256" key="1">
    <source>
        <dbReference type="ARBA" id="ARBA00022603"/>
    </source>
</evidence>
<dbReference type="GO" id="GO:0008168">
    <property type="term" value="F:methyltransferase activity"/>
    <property type="evidence" value="ECO:0007669"/>
    <property type="project" value="UniProtKB-KW"/>
</dbReference>
<dbReference type="EMBL" id="PXYI01000006">
    <property type="protein sequence ID" value="PSJ38432.1"/>
    <property type="molecule type" value="Genomic_DNA"/>
</dbReference>
<gene>
    <name evidence="5" type="ORF">C7I55_18510</name>
</gene>
<name>A0A2P7QKF6_9SPHN</name>
<evidence type="ECO:0000313" key="5">
    <source>
        <dbReference type="EMBL" id="PSJ38432.1"/>
    </source>
</evidence>
<feature type="domain" description="Methyltransferase" evidence="4">
    <location>
        <begin position="53"/>
        <end position="147"/>
    </location>
</feature>
<dbReference type="CDD" id="cd02440">
    <property type="entry name" value="AdoMet_MTases"/>
    <property type="match status" value="1"/>
</dbReference>
<dbReference type="RefSeq" id="WP_106514501.1">
    <property type="nucleotide sequence ID" value="NZ_PXYI01000006.1"/>
</dbReference>
<proteinExistence type="predicted"/>